<dbReference type="InParanoid" id="D2V4C2"/>
<name>D2V4C2_NAEGR</name>
<evidence type="ECO:0000313" key="3">
    <source>
        <dbReference type="Proteomes" id="UP000006671"/>
    </source>
</evidence>
<dbReference type="VEuPathDB" id="AmoebaDB:NAEGRDRAFT_63672"/>
<dbReference type="Pfam" id="PF13475">
    <property type="entry name" value="DUF4116"/>
    <property type="match status" value="5"/>
</dbReference>
<feature type="domain" description="DUF4116" evidence="1">
    <location>
        <begin position="239"/>
        <end position="285"/>
    </location>
</feature>
<feature type="domain" description="DUF4116" evidence="1">
    <location>
        <begin position="137"/>
        <end position="182"/>
    </location>
</feature>
<evidence type="ECO:0000259" key="1">
    <source>
        <dbReference type="Pfam" id="PF13475"/>
    </source>
</evidence>
<feature type="domain" description="DUF4116" evidence="1">
    <location>
        <begin position="364"/>
        <end position="411"/>
    </location>
</feature>
<dbReference type="InterPro" id="IPR025197">
    <property type="entry name" value="DUF4116"/>
</dbReference>
<proteinExistence type="predicted"/>
<dbReference type="EMBL" id="GG738851">
    <property type="protein sequence ID" value="EFC48491.1"/>
    <property type="molecule type" value="Genomic_DNA"/>
</dbReference>
<accession>D2V4C2</accession>
<reference evidence="2 3" key="1">
    <citation type="journal article" date="2010" name="Cell">
        <title>The genome of Naegleria gruberi illuminates early eukaryotic versatility.</title>
        <authorList>
            <person name="Fritz-Laylin L.K."/>
            <person name="Prochnik S.E."/>
            <person name="Ginger M.L."/>
            <person name="Dacks J.B."/>
            <person name="Carpenter M.L."/>
            <person name="Field M.C."/>
            <person name="Kuo A."/>
            <person name="Paredez A."/>
            <person name="Chapman J."/>
            <person name="Pham J."/>
            <person name="Shu S."/>
            <person name="Neupane R."/>
            <person name="Cipriano M."/>
            <person name="Mancuso J."/>
            <person name="Tu H."/>
            <person name="Salamov A."/>
            <person name="Lindquist E."/>
            <person name="Shapiro H."/>
            <person name="Lucas S."/>
            <person name="Grigoriev I.V."/>
            <person name="Cande W.Z."/>
            <person name="Fulton C."/>
            <person name="Rokhsar D.S."/>
            <person name="Dawson S.C."/>
        </authorList>
    </citation>
    <scope>NUCLEOTIDE SEQUENCE [LARGE SCALE GENOMIC DNA]</scope>
    <source>
        <strain evidence="2 3">NEG-M</strain>
    </source>
</reference>
<dbReference type="GeneID" id="8849823"/>
<gene>
    <name evidence="2" type="ORF">NAEGRDRAFT_63672</name>
</gene>
<organism evidence="3">
    <name type="scientific">Naegleria gruberi</name>
    <name type="common">Amoeba</name>
    <dbReference type="NCBI Taxonomy" id="5762"/>
    <lineage>
        <taxon>Eukaryota</taxon>
        <taxon>Discoba</taxon>
        <taxon>Heterolobosea</taxon>
        <taxon>Tetramitia</taxon>
        <taxon>Eutetramitia</taxon>
        <taxon>Vahlkampfiidae</taxon>
        <taxon>Naegleria</taxon>
    </lineage>
</organism>
<dbReference type="KEGG" id="ngr:NAEGRDRAFT_63672"/>
<sequence length="746" mass="87271">MRRFVRKNPIPPQYLEDYTFVKRLAKLRWYFFEIFASDTMKNDRELMKELIREKQVFFRYASELLRSDRELIEIALDIGDCGNDIHKVWKKLSHSDCIHDGLVQLFRYPKRVLKYCTDEKLREDKELIFTATQFKSNRELVKQAVSYHGAILAYLDNKFKLDQEIALIALNTSPNRLWDVSPLVRNTLDFSINVADTQGSRWIFETYYKSQGEEFWSIAIQKRMLPSTLLPTNIYNDNNLMRIVLERDPSLLELCSDEIRDDFELVKIAVSHDIKNIRYASNRIRSSDETTSMLITLYPRIILYLEDNIKQNPKYYSLTGDLENMTVFKNAPYCIRNNANLSENFIKLDIGMFQYVSEELKNSRDFVWKIFSYNESILQYGSEELRNDFDFMSLCIEKNPLLFSHLSSNLRGNIEIIRLAIETAITNKVSAKQLRSNIIVHILAKDNETSLIDLYRMCSNNYENEKFLLLYFASPVLLFNEDFVLKEASKLTNDAWDFLKLFKRAVSEYEYIVAAAIILLDPTLYEHAYSFVCHSFPKDLAPSILYYLGEDHAPIVSDLFISKAIPVPLFGILSEYLRYYCASTLIAHKVPILEFVPNLMVTTDNLCSLLPKYLSCEDKILVHILKYSNNIDFFKKIFEIYYSSQFTKLIKYASEGLRNDSNLMAQAIRCDPTNLQYASATLKSNRDLVALAVRLQPESFAYAAEELKNDFEYIKSISHSYNEVLLYNLATRNVRMNYLQKVRSKK</sequence>
<protein>
    <submittedName>
        <fullName evidence="2">Predicted protein</fullName>
    </submittedName>
</protein>
<dbReference type="RefSeq" id="XP_002681235.1">
    <property type="nucleotide sequence ID" value="XM_002681189.1"/>
</dbReference>
<keyword evidence="3" id="KW-1185">Reference proteome</keyword>
<feature type="domain" description="DUF4116" evidence="1">
    <location>
        <begin position="661"/>
        <end position="708"/>
    </location>
</feature>
<feature type="domain" description="DUF4116" evidence="1">
    <location>
        <begin position="43"/>
        <end position="76"/>
    </location>
</feature>
<dbReference type="AlphaFoldDB" id="D2V4C2"/>
<dbReference type="Proteomes" id="UP000006671">
    <property type="component" value="Unassembled WGS sequence"/>
</dbReference>
<evidence type="ECO:0000313" key="2">
    <source>
        <dbReference type="EMBL" id="EFC48491.1"/>
    </source>
</evidence>